<evidence type="ECO:0000313" key="4">
    <source>
        <dbReference type="Proteomes" id="UP001054902"/>
    </source>
</evidence>
<evidence type="ECO:0000256" key="2">
    <source>
        <dbReference type="SAM" id="SignalP"/>
    </source>
</evidence>
<dbReference type="AlphaFoldDB" id="A0AAD3CGH1"/>
<evidence type="ECO:0008006" key="5">
    <source>
        <dbReference type="Google" id="ProtNLM"/>
    </source>
</evidence>
<sequence length="272" mass="30590">MRIYNTALLSAFLIVSISAFTTGPSASQALLRLPQLQAQKSTSAQEDCDDFSAPTEPTRRMVLFNAAALLVAPAVTNAVETVVPVSKIVSTTARVQSYPCIEYLEPMYEFKLSVDALQSGVQDPQKWPFVLKRLEKFFKGAILSEKNFYFGVGLQYMNDIKYDDAELPNYVLMDKESRYNALDNTMKNLEGLKGALAKQDAQLVNEYAKDAQVALASWFAMVPENDYKAVQNLFVDVKKADLNRDGRLSDEELELLSPEERTIWKKRVEKFG</sequence>
<keyword evidence="2" id="KW-0732">Signal</keyword>
<accession>A0AAD3CGH1</accession>
<keyword evidence="1" id="KW-0175">Coiled coil</keyword>
<organism evidence="3 4">
    <name type="scientific">Chaetoceros tenuissimus</name>
    <dbReference type="NCBI Taxonomy" id="426638"/>
    <lineage>
        <taxon>Eukaryota</taxon>
        <taxon>Sar</taxon>
        <taxon>Stramenopiles</taxon>
        <taxon>Ochrophyta</taxon>
        <taxon>Bacillariophyta</taxon>
        <taxon>Coscinodiscophyceae</taxon>
        <taxon>Chaetocerotophycidae</taxon>
        <taxon>Chaetocerotales</taxon>
        <taxon>Chaetocerotaceae</taxon>
        <taxon>Chaetoceros</taxon>
    </lineage>
</organism>
<keyword evidence="4" id="KW-1185">Reference proteome</keyword>
<feature type="chain" id="PRO_5042262918" description="Calmodulin" evidence="2">
    <location>
        <begin position="20"/>
        <end position="272"/>
    </location>
</feature>
<proteinExistence type="predicted"/>
<feature type="coiled-coil region" evidence="1">
    <location>
        <begin position="172"/>
        <end position="202"/>
    </location>
</feature>
<dbReference type="Proteomes" id="UP001054902">
    <property type="component" value="Unassembled WGS sequence"/>
</dbReference>
<name>A0AAD3CGH1_9STRA</name>
<evidence type="ECO:0000256" key="1">
    <source>
        <dbReference type="SAM" id="Coils"/>
    </source>
</evidence>
<protein>
    <recommendedName>
        <fullName evidence="5">Calmodulin</fullName>
    </recommendedName>
</protein>
<gene>
    <name evidence="3" type="ORF">CTEN210_01678</name>
</gene>
<reference evidence="3 4" key="1">
    <citation type="journal article" date="2021" name="Sci. Rep.">
        <title>The genome of the diatom Chaetoceros tenuissimus carries an ancient integrated fragment of an extant virus.</title>
        <authorList>
            <person name="Hongo Y."/>
            <person name="Kimura K."/>
            <person name="Takaki Y."/>
            <person name="Yoshida Y."/>
            <person name="Baba S."/>
            <person name="Kobayashi G."/>
            <person name="Nagasaki K."/>
            <person name="Hano T."/>
            <person name="Tomaru Y."/>
        </authorList>
    </citation>
    <scope>NUCLEOTIDE SEQUENCE [LARGE SCALE GENOMIC DNA]</scope>
    <source>
        <strain evidence="3 4">NIES-3715</strain>
    </source>
</reference>
<dbReference type="EMBL" id="BLLK01000020">
    <property type="protein sequence ID" value="GFH45204.1"/>
    <property type="molecule type" value="Genomic_DNA"/>
</dbReference>
<evidence type="ECO:0000313" key="3">
    <source>
        <dbReference type="EMBL" id="GFH45204.1"/>
    </source>
</evidence>
<feature type="signal peptide" evidence="2">
    <location>
        <begin position="1"/>
        <end position="19"/>
    </location>
</feature>
<comment type="caution">
    <text evidence="3">The sequence shown here is derived from an EMBL/GenBank/DDBJ whole genome shotgun (WGS) entry which is preliminary data.</text>
</comment>